<dbReference type="SMART" id="SM00098">
    <property type="entry name" value="alkPPc"/>
    <property type="match status" value="1"/>
</dbReference>
<evidence type="ECO:0000256" key="4">
    <source>
        <dbReference type="RuleBase" id="RU003946"/>
    </source>
</evidence>
<comment type="similarity">
    <text evidence="4">Belongs to the alkaline phosphatase family.</text>
</comment>
<evidence type="ECO:0000256" key="3">
    <source>
        <dbReference type="PIRSR" id="PIRSR601952-2"/>
    </source>
</evidence>
<feature type="active site" description="Phosphoserine intermediate" evidence="2">
    <location>
        <position position="327"/>
    </location>
</feature>
<evidence type="ECO:0000313" key="6">
    <source>
        <dbReference type="EMBL" id="SHI44226.1"/>
    </source>
</evidence>
<dbReference type="Proteomes" id="UP000184543">
    <property type="component" value="Unassembled WGS sequence"/>
</dbReference>
<feature type="signal peptide" evidence="5">
    <location>
        <begin position="1"/>
        <end position="19"/>
    </location>
</feature>
<evidence type="ECO:0000256" key="2">
    <source>
        <dbReference type="PIRSR" id="PIRSR601952-1"/>
    </source>
</evidence>
<reference evidence="7" key="1">
    <citation type="submission" date="2016-11" db="EMBL/GenBank/DDBJ databases">
        <authorList>
            <person name="Varghese N."/>
            <person name="Submissions S."/>
        </authorList>
    </citation>
    <scope>NUCLEOTIDE SEQUENCE [LARGE SCALE GENOMIC DNA]</scope>
    <source>
        <strain evidence="7">DSM 19858</strain>
    </source>
</reference>
<dbReference type="GO" id="GO:0004035">
    <property type="term" value="F:alkaline phosphatase activity"/>
    <property type="evidence" value="ECO:0007669"/>
    <property type="project" value="TreeGrafter"/>
</dbReference>
<dbReference type="CDD" id="cd08577">
    <property type="entry name" value="PI-PLCc_GDPD_SF_unchar3"/>
    <property type="match status" value="1"/>
</dbReference>
<feature type="binding site" evidence="3">
    <location>
        <position position="483"/>
    </location>
    <ligand>
        <name>Zn(2+)</name>
        <dbReference type="ChEBI" id="CHEBI:29105"/>
        <label>2</label>
    </ligand>
</feature>
<comment type="cofactor">
    <cofactor evidence="3">
        <name>Zn(2+)</name>
        <dbReference type="ChEBI" id="CHEBI:29105"/>
    </cofactor>
    <text evidence="3">Binds 2 Zn(2+) ions.</text>
</comment>
<organism evidence="6 7">
    <name type="scientific">Pseudozobellia thermophila</name>
    <dbReference type="NCBI Taxonomy" id="192903"/>
    <lineage>
        <taxon>Bacteria</taxon>
        <taxon>Pseudomonadati</taxon>
        <taxon>Bacteroidota</taxon>
        <taxon>Flavobacteriia</taxon>
        <taxon>Flavobacteriales</taxon>
        <taxon>Flavobacteriaceae</taxon>
        <taxon>Pseudozobellia</taxon>
    </lineage>
</organism>
<accession>A0A1M6B676</accession>
<name>A0A1M6B676_9FLAO</name>
<dbReference type="Gene3D" id="3.20.20.190">
    <property type="entry name" value="Phosphatidylinositol (PI) phosphodiesterase"/>
    <property type="match status" value="1"/>
</dbReference>
<keyword evidence="1" id="KW-0597">Phosphoprotein</keyword>
<keyword evidence="7" id="KW-1185">Reference proteome</keyword>
<feature type="binding site" evidence="3">
    <location>
        <position position="526"/>
    </location>
    <ligand>
        <name>Zn(2+)</name>
        <dbReference type="ChEBI" id="CHEBI:29105"/>
        <label>2</label>
    </ligand>
</feature>
<sequence length="590" mass="64936">MKKSVLFVSVLFCFQLLLAQNLSGYKVHSHNDYLQSVPFWKAFGAGANSVEADLFLEDGSLFVAHTRAEISKTRDFESLYLEPIQKSIALDLGFDQPFQLLVDIKSEAYSTLDTLVNTLKKYPSIIGNPHISIVISGNRPKPSDYTKYPSYILFDYQSLDPVEDPEVLNKIALVSLSFKGVSAWNGKGRLTAEDLEKVKATIGKAHALGKPFRFWATPDSKTAWKALAHLGVDYINTDMPFECKAYLSKLPAREYRNTVFSEVYRPTFEPDKKKKPVENLILMIGDGNGLTQISATVLANKGETTLTQLKSIGFLKTQSADDFTTDSAAAGTALATGKKAPNRAIGMTMDGKNAENMTELLSKKGYVSAIITTDEISGATPSSFYAHQKDRSLSGPIRKDLEKSKVSLIASTDQPGALKNSRYTLLGTPQELQESKSDHIGFLMGQTDDPNKEELAITTENALAYLNNKKQPFFLMVEGAKIDSYGHSNQIDGVIKEGIGFDKAVAKALQFADTHKNTLVVITADHETGGLTLPQGNLAKNEIEGDFTTDDHTATMVPIFAYGPRSDLFQGVYENNEVFHKIMEAMDIKN</sequence>
<dbReference type="GO" id="GO:0006629">
    <property type="term" value="P:lipid metabolic process"/>
    <property type="evidence" value="ECO:0007669"/>
    <property type="project" value="InterPro"/>
</dbReference>
<dbReference type="SUPFAM" id="SSF53649">
    <property type="entry name" value="Alkaline phosphatase-like"/>
    <property type="match status" value="1"/>
</dbReference>
<dbReference type="AlphaFoldDB" id="A0A1M6B676"/>
<feature type="chain" id="PRO_5012770770" evidence="5">
    <location>
        <begin position="20"/>
        <end position="590"/>
    </location>
</feature>
<feature type="binding site" evidence="3">
    <location>
        <position position="380"/>
    </location>
    <ligand>
        <name>Mg(2+)</name>
        <dbReference type="ChEBI" id="CHEBI:18420"/>
    </ligand>
</feature>
<keyword evidence="3" id="KW-0862">Zinc</keyword>
<keyword evidence="5" id="KW-0732">Signal</keyword>
<dbReference type="InterPro" id="IPR017946">
    <property type="entry name" value="PLC-like_Pdiesterase_TIM-brl"/>
</dbReference>
<gene>
    <name evidence="6" type="ORF">SAMN04488513_101301</name>
</gene>
<comment type="cofactor">
    <cofactor evidence="3">
        <name>Mg(2+)</name>
        <dbReference type="ChEBI" id="CHEBI:18420"/>
    </cofactor>
    <text evidence="3">Binds 1 Mg(2+) ion.</text>
</comment>
<dbReference type="GO" id="GO:0008081">
    <property type="term" value="F:phosphoric diester hydrolase activity"/>
    <property type="evidence" value="ECO:0007669"/>
    <property type="project" value="InterPro"/>
</dbReference>
<dbReference type="InterPro" id="IPR039559">
    <property type="entry name" value="AIM6_PI-PLC-like_dom"/>
</dbReference>
<evidence type="ECO:0000256" key="5">
    <source>
        <dbReference type="SAM" id="SignalP"/>
    </source>
</evidence>
<dbReference type="STRING" id="192903.SAMN04488513_101301"/>
<evidence type="ECO:0000256" key="1">
    <source>
        <dbReference type="ARBA" id="ARBA00022553"/>
    </source>
</evidence>
<dbReference type="PANTHER" id="PTHR11596:SF5">
    <property type="entry name" value="ALKALINE PHOSPHATASE"/>
    <property type="match status" value="1"/>
</dbReference>
<dbReference type="PRINTS" id="PR00113">
    <property type="entry name" value="ALKPHPHTASE"/>
</dbReference>
<dbReference type="EMBL" id="FQYU01000001">
    <property type="protein sequence ID" value="SHI44226.1"/>
    <property type="molecule type" value="Genomic_DNA"/>
</dbReference>
<dbReference type="InterPro" id="IPR017850">
    <property type="entry name" value="Alkaline_phosphatase_core_sf"/>
</dbReference>
<feature type="binding site" evidence="3">
    <location>
        <position position="478"/>
    </location>
    <ligand>
        <name>Mg(2+)</name>
        <dbReference type="ChEBI" id="CHEBI:18420"/>
    </ligand>
</feature>
<dbReference type="Pfam" id="PF13653">
    <property type="entry name" value="GDPD_2"/>
    <property type="match status" value="1"/>
</dbReference>
<dbReference type="GO" id="GO:0046872">
    <property type="term" value="F:metal ion binding"/>
    <property type="evidence" value="ECO:0007669"/>
    <property type="project" value="UniProtKB-KW"/>
</dbReference>
<keyword evidence="3" id="KW-0479">Metal-binding</keyword>
<dbReference type="Pfam" id="PF00245">
    <property type="entry name" value="Alk_phosphatase"/>
    <property type="match status" value="3"/>
</dbReference>
<dbReference type="SUPFAM" id="SSF51695">
    <property type="entry name" value="PLC-like phosphodiesterases"/>
    <property type="match status" value="1"/>
</dbReference>
<evidence type="ECO:0000313" key="7">
    <source>
        <dbReference type="Proteomes" id="UP000184543"/>
    </source>
</evidence>
<dbReference type="Gene3D" id="3.40.720.10">
    <property type="entry name" value="Alkaline Phosphatase, subunit A"/>
    <property type="match status" value="1"/>
</dbReference>
<feature type="binding site" evidence="3">
    <location>
        <position position="525"/>
    </location>
    <ligand>
        <name>Zn(2+)</name>
        <dbReference type="ChEBI" id="CHEBI:29105"/>
        <label>2</label>
    </ligand>
</feature>
<feature type="binding site" evidence="3">
    <location>
        <position position="286"/>
    </location>
    <ligand>
        <name>Mg(2+)</name>
        <dbReference type="ChEBI" id="CHEBI:18420"/>
    </ligand>
</feature>
<dbReference type="PANTHER" id="PTHR11596">
    <property type="entry name" value="ALKALINE PHOSPHATASE"/>
    <property type="match status" value="1"/>
</dbReference>
<dbReference type="RefSeq" id="WP_072987343.1">
    <property type="nucleotide sequence ID" value="NZ_FQYU01000001.1"/>
</dbReference>
<feature type="binding site" evidence="3">
    <location>
        <position position="286"/>
    </location>
    <ligand>
        <name>Zn(2+)</name>
        <dbReference type="ChEBI" id="CHEBI:29105"/>
        <label>2</label>
    </ligand>
</feature>
<dbReference type="InterPro" id="IPR001952">
    <property type="entry name" value="Alkaline_phosphatase"/>
</dbReference>
<dbReference type="CDD" id="cd16012">
    <property type="entry name" value="ALP"/>
    <property type="match status" value="1"/>
</dbReference>
<protein>
    <submittedName>
        <fullName evidence="6">Alkaline phosphatase</fullName>
    </submittedName>
</protein>
<proteinExistence type="inferred from homology"/>
<feature type="binding site" evidence="3">
    <location>
        <position position="487"/>
    </location>
    <ligand>
        <name>Zn(2+)</name>
        <dbReference type="ChEBI" id="CHEBI:29105"/>
        <label>2</label>
    </ligand>
</feature>
<keyword evidence="3" id="KW-0460">Magnesium</keyword>